<comment type="caution">
    <text evidence="1">The sequence shown here is derived from an EMBL/GenBank/DDBJ whole genome shotgun (WGS) entry which is preliminary data.</text>
</comment>
<proteinExistence type="predicted"/>
<evidence type="ECO:0000313" key="2">
    <source>
        <dbReference type="Proteomes" id="UP000823597"/>
    </source>
</evidence>
<dbReference type="Proteomes" id="UP000823597">
    <property type="component" value="Unassembled WGS sequence"/>
</dbReference>
<organism evidence="1 2">
    <name type="scientific">Candidatus Merdivivens pullistercoris</name>
    <dbReference type="NCBI Taxonomy" id="2840873"/>
    <lineage>
        <taxon>Bacteria</taxon>
        <taxon>Pseudomonadati</taxon>
        <taxon>Bacteroidota</taxon>
        <taxon>Bacteroidia</taxon>
        <taxon>Bacteroidales</taxon>
        <taxon>Muribaculaceae</taxon>
        <taxon>Muribaculaceae incertae sedis</taxon>
        <taxon>Candidatus Merdivivens</taxon>
    </lineage>
</organism>
<name>A0A9D9I5B9_9BACT</name>
<dbReference type="AlphaFoldDB" id="A0A9D9I5B9"/>
<sequence length="265" mass="30510">MIEDILTPYISVRFASEEKYRLGHIRVINPLPGQKVLGLHIPDMKKIAAGLAASGECLSIIRGFENVRIECRDFNEPSLCIEEKIIWGLMLDRLKVPLETRLEMFGRFVPAIDNWAVCDTVCCDAKWAVAKKNATGRTGLSGQERERLWKWLGRYYCSDREFEVRFAIIMSMCYFLEGEWLSCIFDAIESLDFDSIKSDYPDTAVKGQSPYYLRMGAAWLLATALAKYPEETRRFINGSKLPENVIRLYVRKARESFRTRNTPPL</sequence>
<reference evidence="1" key="1">
    <citation type="submission" date="2020-10" db="EMBL/GenBank/DDBJ databases">
        <authorList>
            <person name="Gilroy R."/>
        </authorList>
    </citation>
    <scope>NUCLEOTIDE SEQUENCE</scope>
    <source>
        <strain evidence="1">10037</strain>
    </source>
</reference>
<dbReference type="Gene3D" id="1.25.10.90">
    <property type="match status" value="1"/>
</dbReference>
<accession>A0A9D9I5B9</accession>
<reference evidence="1" key="2">
    <citation type="journal article" date="2021" name="PeerJ">
        <title>Extensive microbial diversity within the chicken gut microbiome revealed by metagenomics and culture.</title>
        <authorList>
            <person name="Gilroy R."/>
            <person name="Ravi A."/>
            <person name="Getino M."/>
            <person name="Pursley I."/>
            <person name="Horton D.L."/>
            <person name="Alikhan N.F."/>
            <person name="Baker D."/>
            <person name="Gharbi K."/>
            <person name="Hall N."/>
            <person name="Watson M."/>
            <person name="Adriaenssens E.M."/>
            <person name="Foster-Nyarko E."/>
            <person name="Jarju S."/>
            <person name="Secka A."/>
            <person name="Antonio M."/>
            <person name="Oren A."/>
            <person name="Chaudhuri R.R."/>
            <person name="La Ragione R."/>
            <person name="Hildebrand F."/>
            <person name="Pallen M.J."/>
        </authorList>
    </citation>
    <scope>NUCLEOTIDE SEQUENCE</scope>
    <source>
        <strain evidence="1">10037</strain>
    </source>
</reference>
<gene>
    <name evidence="1" type="ORF">IAB93_06250</name>
</gene>
<protein>
    <submittedName>
        <fullName evidence="1">DNA alkylation repair protein</fullName>
    </submittedName>
</protein>
<evidence type="ECO:0000313" key="1">
    <source>
        <dbReference type="EMBL" id="MBO8465579.1"/>
    </source>
</evidence>
<dbReference type="InterPro" id="IPR016024">
    <property type="entry name" value="ARM-type_fold"/>
</dbReference>
<dbReference type="EMBL" id="JADIME010000066">
    <property type="protein sequence ID" value="MBO8465579.1"/>
    <property type="molecule type" value="Genomic_DNA"/>
</dbReference>
<dbReference type="SUPFAM" id="SSF48371">
    <property type="entry name" value="ARM repeat"/>
    <property type="match status" value="1"/>
</dbReference>